<feature type="domain" description="Hint" evidence="2">
    <location>
        <begin position="192"/>
        <end position="289"/>
    </location>
</feature>
<dbReference type="SUPFAM" id="SSF51294">
    <property type="entry name" value="Hedgehog/intein (Hint) domain"/>
    <property type="match status" value="1"/>
</dbReference>
<dbReference type="InterPro" id="IPR006141">
    <property type="entry name" value="Intein_N"/>
</dbReference>
<dbReference type="EMBL" id="JALLPJ020000220">
    <property type="protein sequence ID" value="KAL3798321.1"/>
    <property type="molecule type" value="Genomic_DNA"/>
</dbReference>
<feature type="transmembrane region" description="Helical" evidence="1">
    <location>
        <begin position="425"/>
        <end position="443"/>
    </location>
</feature>
<protein>
    <recommendedName>
        <fullName evidence="2">Hint domain-containing protein</fullName>
    </recommendedName>
</protein>
<organism evidence="3 4">
    <name type="scientific">Cyclotella atomus</name>
    <dbReference type="NCBI Taxonomy" id="382360"/>
    <lineage>
        <taxon>Eukaryota</taxon>
        <taxon>Sar</taxon>
        <taxon>Stramenopiles</taxon>
        <taxon>Ochrophyta</taxon>
        <taxon>Bacillariophyta</taxon>
        <taxon>Coscinodiscophyceae</taxon>
        <taxon>Thalassiosirophycidae</taxon>
        <taxon>Stephanodiscales</taxon>
        <taxon>Stephanodiscaceae</taxon>
        <taxon>Cyclotella</taxon>
    </lineage>
</organism>
<feature type="transmembrane region" description="Helical" evidence="1">
    <location>
        <begin position="399"/>
        <end position="419"/>
    </location>
</feature>
<keyword evidence="1" id="KW-0472">Membrane</keyword>
<sequence length="454" mass="49670">MALAGHICFIISTHPKSHLLSLDFKPVSPILPRHISTMNFKIASFVGLFAISRDNIFISASKSKNIAVAITNTLDNVMNIYDNCPSEVEALESCYGGHESLTSCVNCAWTNLLDESEQPDCTRLHEVADQDYAQCTECNAVECNDELEAMLTCAVGLYCSESDDDVNAKLVNNFLRTSADNTNDKPELDAKQACFSLESNVVVKGKGITSIKDLVIGDMVLSDDEGTYSKYYSKGHYDENEATEFLRIHHQLGAKPLELTPAHMLYLASGKLPVPAHSVKIGDVIKSTDGPSKVTAIRKISRKGLANPLTLSGSIVVDGIVSSIHSEESGFEGSDAGWIYLSGIKIAHWHTLVHFIHAPHRIVCGRFMTCTEKLTEDGLVPFDQYLVNIHVAAEEKQSVVFSVFVLLLLVTQTIVFSALELLLQHAVAISLAAVCFMIGNWFVSKKFGNKAKVV</sequence>
<evidence type="ECO:0000313" key="4">
    <source>
        <dbReference type="Proteomes" id="UP001530400"/>
    </source>
</evidence>
<dbReference type="InterPro" id="IPR001767">
    <property type="entry name" value="Hedgehog_Hint"/>
</dbReference>
<reference evidence="3 4" key="1">
    <citation type="submission" date="2024-10" db="EMBL/GenBank/DDBJ databases">
        <title>Updated reference genomes for cyclostephanoid diatoms.</title>
        <authorList>
            <person name="Roberts W.R."/>
            <person name="Alverson A.J."/>
        </authorList>
    </citation>
    <scope>NUCLEOTIDE SEQUENCE [LARGE SCALE GENOMIC DNA]</scope>
    <source>
        <strain evidence="3 4">AJA010-31</strain>
    </source>
</reference>
<dbReference type="Pfam" id="PF01079">
    <property type="entry name" value="Hint"/>
    <property type="match status" value="1"/>
</dbReference>
<dbReference type="Proteomes" id="UP001530400">
    <property type="component" value="Unassembled WGS sequence"/>
</dbReference>
<proteinExistence type="predicted"/>
<keyword evidence="4" id="KW-1185">Reference proteome</keyword>
<keyword evidence="1" id="KW-0812">Transmembrane</keyword>
<gene>
    <name evidence="3" type="ORF">ACHAWO_012035</name>
</gene>
<dbReference type="SMART" id="SM00306">
    <property type="entry name" value="HintN"/>
    <property type="match status" value="1"/>
</dbReference>
<accession>A0ABD3QFN6</accession>
<dbReference type="PANTHER" id="PTHR11889">
    <property type="entry name" value="HEDGEHOG"/>
    <property type="match status" value="1"/>
</dbReference>
<dbReference type="InterPro" id="IPR050387">
    <property type="entry name" value="Hedgehog_Signaling"/>
</dbReference>
<evidence type="ECO:0000259" key="2">
    <source>
        <dbReference type="SMART" id="SM00306"/>
    </source>
</evidence>
<evidence type="ECO:0000256" key="1">
    <source>
        <dbReference type="SAM" id="Phobius"/>
    </source>
</evidence>
<dbReference type="PANTHER" id="PTHR11889:SF31">
    <property type="entry name" value="PROTEIN HEDGEHOG"/>
    <property type="match status" value="1"/>
</dbReference>
<comment type="caution">
    <text evidence="3">The sequence shown here is derived from an EMBL/GenBank/DDBJ whole genome shotgun (WGS) entry which is preliminary data.</text>
</comment>
<evidence type="ECO:0000313" key="3">
    <source>
        <dbReference type="EMBL" id="KAL3798321.1"/>
    </source>
</evidence>
<keyword evidence="1" id="KW-1133">Transmembrane helix</keyword>
<dbReference type="Gene3D" id="2.170.16.10">
    <property type="entry name" value="Hedgehog/Intein (Hint) domain"/>
    <property type="match status" value="1"/>
</dbReference>
<name>A0ABD3QFN6_9STRA</name>
<dbReference type="InterPro" id="IPR036844">
    <property type="entry name" value="Hint_dom_sf"/>
</dbReference>
<dbReference type="PROSITE" id="PS50817">
    <property type="entry name" value="INTEIN_N_TER"/>
    <property type="match status" value="1"/>
</dbReference>
<dbReference type="CDD" id="cd00081">
    <property type="entry name" value="Hint"/>
    <property type="match status" value="1"/>
</dbReference>
<dbReference type="InterPro" id="IPR003587">
    <property type="entry name" value="Hint_dom_N"/>
</dbReference>
<dbReference type="AlphaFoldDB" id="A0ABD3QFN6"/>